<feature type="compositionally biased region" description="Acidic residues" evidence="8">
    <location>
        <begin position="1575"/>
        <end position="1585"/>
    </location>
</feature>
<dbReference type="Gene3D" id="3.10.50.10">
    <property type="match status" value="1"/>
</dbReference>
<dbReference type="GO" id="GO:0005975">
    <property type="term" value="P:carbohydrate metabolic process"/>
    <property type="evidence" value="ECO:0007669"/>
    <property type="project" value="InterPro"/>
</dbReference>
<feature type="compositionally biased region" description="Low complexity" evidence="8">
    <location>
        <begin position="1685"/>
        <end position="1700"/>
    </location>
</feature>
<dbReference type="SUPFAM" id="SSF51445">
    <property type="entry name" value="(Trans)glycosidases"/>
    <property type="match status" value="2"/>
</dbReference>
<dbReference type="Gene3D" id="3.20.20.80">
    <property type="entry name" value="Glycosidases"/>
    <property type="match status" value="3"/>
</dbReference>
<feature type="region of interest" description="Disordered" evidence="8">
    <location>
        <begin position="891"/>
        <end position="926"/>
    </location>
</feature>
<feature type="region of interest" description="Disordered" evidence="8">
    <location>
        <begin position="641"/>
        <end position="675"/>
    </location>
</feature>
<feature type="compositionally biased region" description="Low complexity" evidence="8">
    <location>
        <begin position="986"/>
        <end position="1019"/>
    </location>
</feature>
<feature type="domain" description="Chitin-binding type-2" evidence="9">
    <location>
        <begin position="543"/>
        <end position="604"/>
    </location>
</feature>
<evidence type="ECO:0000256" key="8">
    <source>
        <dbReference type="SAM" id="MobiDB-lite"/>
    </source>
</evidence>
<feature type="region of interest" description="Disordered" evidence="8">
    <location>
        <begin position="1267"/>
        <end position="1296"/>
    </location>
</feature>
<keyword evidence="5" id="KW-1015">Disulfide bond</keyword>
<feature type="region of interest" description="Disordered" evidence="8">
    <location>
        <begin position="986"/>
        <end position="1100"/>
    </location>
</feature>
<dbReference type="Pfam" id="PF01607">
    <property type="entry name" value="CBM_14"/>
    <property type="match status" value="1"/>
</dbReference>
<feature type="region of interest" description="Disordered" evidence="8">
    <location>
        <begin position="832"/>
        <end position="851"/>
    </location>
</feature>
<feature type="compositionally biased region" description="Polar residues" evidence="8">
    <location>
        <begin position="1482"/>
        <end position="1491"/>
    </location>
</feature>
<feature type="region of interest" description="Disordered" evidence="8">
    <location>
        <begin position="1446"/>
        <end position="1750"/>
    </location>
</feature>
<dbReference type="PANTHER" id="PTHR11177:SF399">
    <property type="entry name" value="CHITINASE 6, ISOFORM C"/>
    <property type="match status" value="1"/>
</dbReference>
<feature type="compositionally biased region" description="Low complexity" evidence="8">
    <location>
        <begin position="495"/>
        <end position="511"/>
    </location>
</feature>
<protein>
    <submittedName>
        <fullName evidence="11">Acidic mammalian chitinase</fullName>
    </submittedName>
</protein>
<evidence type="ECO:0000256" key="4">
    <source>
        <dbReference type="ARBA" id="ARBA00022801"/>
    </source>
</evidence>
<dbReference type="FunFam" id="3.10.50.10:FF:000001">
    <property type="entry name" value="Chitinase 3-like 1"/>
    <property type="match status" value="1"/>
</dbReference>
<feature type="compositionally biased region" description="Basic and acidic residues" evidence="8">
    <location>
        <begin position="1087"/>
        <end position="1100"/>
    </location>
</feature>
<feature type="compositionally biased region" description="Basic and acidic residues" evidence="8">
    <location>
        <begin position="764"/>
        <end position="774"/>
    </location>
</feature>
<proteinExistence type="inferred from homology"/>
<evidence type="ECO:0000256" key="1">
    <source>
        <dbReference type="ARBA" id="ARBA00009121"/>
    </source>
</evidence>
<evidence type="ECO:0000259" key="10">
    <source>
        <dbReference type="PROSITE" id="PS51910"/>
    </source>
</evidence>
<dbReference type="PANTHER" id="PTHR11177">
    <property type="entry name" value="CHITINASE"/>
    <property type="match status" value="1"/>
</dbReference>
<dbReference type="SUPFAM" id="SSF57625">
    <property type="entry name" value="Invertebrate chitin-binding proteins"/>
    <property type="match status" value="1"/>
</dbReference>
<dbReference type="GO" id="GO:0006032">
    <property type="term" value="P:chitin catabolic process"/>
    <property type="evidence" value="ECO:0007669"/>
    <property type="project" value="UniProtKB-ARBA"/>
</dbReference>
<dbReference type="EMBL" id="KQ459595">
    <property type="protein sequence ID" value="KPI95746.1"/>
    <property type="molecule type" value="Genomic_DNA"/>
</dbReference>
<keyword evidence="6 7" id="KW-0326">Glycosidase</keyword>
<dbReference type="PROSITE" id="PS50940">
    <property type="entry name" value="CHIT_BIND_II"/>
    <property type="match status" value="1"/>
</dbReference>
<feature type="compositionally biased region" description="Basic and acidic residues" evidence="8">
    <location>
        <begin position="1658"/>
        <end position="1671"/>
    </location>
</feature>
<dbReference type="STRING" id="66420.A0A194PQL7"/>
<dbReference type="PROSITE" id="PS51910">
    <property type="entry name" value="GH18_2"/>
    <property type="match status" value="1"/>
</dbReference>
<feature type="compositionally biased region" description="Basic and acidic residues" evidence="8">
    <location>
        <begin position="1324"/>
        <end position="1333"/>
    </location>
</feature>
<evidence type="ECO:0000313" key="12">
    <source>
        <dbReference type="Proteomes" id="UP000053268"/>
    </source>
</evidence>
<dbReference type="Pfam" id="PF00704">
    <property type="entry name" value="Glyco_hydro_18"/>
    <property type="match status" value="2"/>
</dbReference>
<feature type="compositionally biased region" description="Acidic residues" evidence="8">
    <location>
        <begin position="1156"/>
        <end position="1167"/>
    </location>
</feature>
<evidence type="ECO:0000256" key="6">
    <source>
        <dbReference type="ARBA" id="ARBA00023295"/>
    </source>
</evidence>
<feature type="region of interest" description="Disordered" evidence="8">
    <location>
        <begin position="731"/>
        <end position="818"/>
    </location>
</feature>
<dbReference type="GO" id="GO:0004568">
    <property type="term" value="F:chitinase activity"/>
    <property type="evidence" value="ECO:0007669"/>
    <property type="project" value="UniProtKB-ARBA"/>
</dbReference>
<keyword evidence="12" id="KW-1185">Reference proteome</keyword>
<dbReference type="InterPro" id="IPR011583">
    <property type="entry name" value="Chitinase_II/V-like_cat"/>
</dbReference>
<keyword evidence="3" id="KW-0732">Signal</keyword>
<feature type="compositionally biased region" description="Basic and acidic residues" evidence="8">
    <location>
        <begin position="1515"/>
        <end position="1551"/>
    </location>
</feature>
<feature type="non-terminal residue" evidence="11">
    <location>
        <position position="1"/>
    </location>
</feature>
<dbReference type="InterPro" id="IPR001579">
    <property type="entry name" value="Glyco_hydro_18_chit_AS"/>
</dbReference>
<feature type="compositionally biased region" description="Basic residues" evidence="8">
    <location>
        <begin position="478"/>
        <end position="494"/>
    </location>
</feature>
<evidence type="ECO:0000256" key="3">
    <source>
        <dbReference type="ARBA" id="ARBA00022729"/>
    </source>
</evidence>
<dbReference type="InterPro" id="IPR029070">
    <property type="entry name" value="Chitinase_insertion_sf"/>
</dbReference>
<feature type="compositionally biased region" description="Polar residues" evidence="8">
    <location>
        <begin position="641"/>
        <end position="653"/>
    </location>
</feature>
<feature type="compositionally biased region" description="Low complexity" evidence="8">
    <location>
        <begin position="1713"/>
        <end position="1728"/>
    </location>
</feature>
<dbReference type="SMART" id="SM00636">
    <property type="entry name" value="Glyco_18"/>
    <property type="match status" value="1"/>
</dbReference>
<dbReference type="InterPro" id="IPR036508">
    <property type="entry name" value="Chitin-bd_dom_sf"/>
</dbReference>
<feature type="domain" description="GH18" evidence="10">
    <location>
        <begin position="4"/>
        <end position="464"/>
    </location>
</feature>
<dbReference type="SMART" id="SM00494">
    <property type="entry name" value="ChtBD2"/>
    <property type="match status" value="1"/>
</dbReference>
<evidence type="ECO:0000256" key="5">
    <source>
        <dbReference type="ARBA" id="ARBA00023157"/>
    </source>
</evidence>
<evidence type="ECO:0000256" key="7">
    <source>
        <dbReference type="RuleBase" id="RU000489"/>
    </source>
</evidence>
<dbReference type="PROSITE" id="PS01095">
    <property type="entry name" value="GH18_1"/>
    <property type="match status" value="1"/>
</dbReference>
<feature type="compositionally biased region" description="Polar residues" evidence="8">
    <location>
        <begin position="2309"/>
        <end position="2328"/>
    </location>
</feature>
<dbReference type="Proteomes" id="UP000053268">
    <property type="component" value="Unassembled WGS sequence"/>
</dbReference>
<reference evidence="11 12" key="1">
    <citation type="journal article" date="2015" name="Nat. Commun.">
        <title>Outbred genome sequencing and CRISPR/Cas9 gene editing in butterflies.</title>
        <authorList>
            <person name="Li X."/>
            <person name="Fan D."/>
            <person name="Zhang W."/>
            <person name="Liu G."/>
            <person name="Zhang L."/>
            <person name="Zhao L."/>
            <person name="Fang X."/>
            <person name="Chen L."/>
            <person name="Dong Y."/>
            <person name="Chen Y."/>
            <person name="Ding Y."/>
            <person name="Zhao R."/>
            <person name="Feng M."/>
            <person name="Zhu Y."/>
            <person name="Feng Y."/>
            <person name="Jiang X."/>
            <person name="Zhu D."/>
            <person name="Xiang H."/>
            <person name="Feng X."/>
            <person name="Li S."/>
            <person name="Wang J."/>
            <person name="Zhang G."/>
            <person name="Kronforst M.R."/>
            <person name="Wang W."/>
        </authorList>
    </citation>
    <scope>NUCLEOTIDE SEQUENCE [LARGE SCALE GENOMIC DNA]</scope>
    <source>
        <strain evidence="11">Ya'a_city_454_Px</strain>
        <tissue evidence="11">Whole body</tissue>
    </source>
</reference>
<dbReference type="SUPFAM" id="SSF54556">
    <property type="entry name" value="Chitinase insertion domain"/>
    <property type="match status" value="1"/>
</dbReference>
<feature type="region of interest" description="Disordered" evidence="8">
    <location>
        <begin position="368"/>
        <end position="394"/>
    </location>
</feature>
<dbReference type="InterPro" id="IPR017853">
    <property type="entry name" value="GH"/>
</dbReference>
<feature type="compositionally biased region" description="Acidic residues" evidence="8">
    <location>
        <begin position="791"/>
        <end position="802"/>
    </location>
</feature>
<dbReference type="CDD" id="cd02872">
    <property type="entry name" value="GH18_chitolectin_chitotriosidase"/>
    <property type="match status" value="1"/>
</dbReference>
<dbReference type="InterPro" id="IPR002557">
    <property type="entry name" value="Chitin-bd_dom"/>
</dbReference>
<feature type="region of interest" description="Disordered" evidence="8">
    <location>
        <begin position="1324"/>
        <end position="1345"/>
    </location>
</feature>
<dbReference type="InterPro" id="IPR001223">
    <property type="entry name" value="Glyco_hydro18_cat"/>
</dbReference>
<dbReference type="FunFam" id="2.170.140.10:FF:000005">
    <property type="entry name" value="Acidic mammalian chitinase"/>
    <property type="match status" value="1"/>
</dbReference>
<feature type="compositionally biased region" description="Polar residues" evidence="8">
    <location>
        <begin position="777"/>
        <end position="787"/>
    </location>
</feature>
<gene>
    <name evidence="11" type="ORF">RR46_11459</name>
</gene>
<sequence length="2498" mass="280320">SAEPRVVCYYTNWSVYRPGTARFNPQNINPYLCTHLVYAFGGFTKDNTFKPFDKYQDIEKGGYAKFTGLKTYNKNLKTMLAIGGWNEGSSRFSPMVASRDRRKEFVRNAIKVRFHSSNDSDTSGYAKFTGLKTYNKNLKTMLAIGGWNEGSSRFSPMVASRDRRKEFVRNAIKFLRQNHFDGLDLDWEYPAFRDGGKPKDRENYAKLVRELREEFERESEKTGKPRLLLTMAVPAGIEYIQKGFDIETLNKYLDWMNLLSYDYHSAFEPAVNHHAPLYPLEEPNEYSVDNELNIDYTIKFYLENGADPNKLVLGIPTYGRSYTLFNPDAVEIGSPADGPGEQGDATREKGYLAYYEICEALKPKQKKRSISSDSEEYSDEEEEEEEEWTVMHPNPTAMGPVAFKGNQWVGYDDIDIVKKKAEYVAENGLGGIMFWSIDNDDFRGNCHGKPYPLIEAAKESYIQKLGSTDNTVVSERPKSRKSGSKSGRRNKRPRTTSTTTTTTTTEKPSTRSNKRKSGSATSTTPAWNVITPEPPTTPDPGSDFKCTDEGFFPHPRDCKKYFWCLDSGPSDLGIVAHQFTCPSGLYFNKAADSCDFARNVLCKVSAATTKAPTKAPTTRTTVTTTTTTTTTRKPLRISTRNSLLFRTTSTTPAPQEEEYEDEDDEDNTADDAEDPKVIKELIDLIKKVGGVEQLEKQLGLSETSISTSGDVATSTPSSFNKKLYQKVLERARGRGKFNTNGVTGSQSQNSRSGPQNEGLQPTADQDRLLNKDRPQYVTINRSRPPTTENSLESEEIEEEQESAEQQLTRGRSAGVQSKVATTSKPLQYVNIRRSRPTTTVPDSADDSGSRNNALFERVEPYVSVSEAVNSLDIASARRENIPEYVTIRRSRPTTETTTAQYQNSETEVESQESALEREITSPSLQPQYTSVLRIRSTTLPPLEEPSSPEPTTVLAVQISSLLNSPTPAEIPSSESLSSISITTQEIEVPTTTATSPTTTTLPTTPSTTTTTEAPSTTTSRRNGLRRRGSTTASTATTSSPTSTTQVSSRNYNFVRRRKPLSTPNEITSESEENILSRKIRSTTPNSREVEGIKQNRESARNRRFRIRYQPSVDDSLPAAASPVSASNFEEKFNSDEDLSLTSADDAPMYVRRDTNNDDIDEETSSTEIDEIPEDSEFSATTVEDKRPTTIFRGRGRYTTITTTEAISQSTTTESAVTQRRPTFARFTPRPFARPTLRPSINRERTEGVISPRIPLRASFGRSRLSTSVPNIAIGPQPRRLPFPSRSTTTTTTTTTEQTFTTEIDDEDLENKRDDIYLSESAIEEKEHKDENERFSTTNFEEETERVANGRFSTTESYGLGETVTNDSGTRKFKVIRRRPTKTTVATETTPTPDFTDTTISTVPRIRKIIRKKIKPFEGDIETTTKYTTPDTFKEITKLALNYGEKTKSTTMTPTTTESQDVEDLPIEPKFESNKQQPKLKGNDSSQESQTKPAFDEEDTIVKNDKGDDSQNDQLTRTEEAETPVDDKTDGDSEVNSKDHKEDTDADTKEDQVLTEDSENDNMAKPNENNNTTVSDQDDNISDDVEITTFENKTDTLPEVVNTDNLKETDTISKNINNTKSENEESDINSESETNSENESNNLTNPTTVVENAEVVIESNDKGIDLSEKSESLEESLTQTNDTSETEPTTTTTTTTSPSSSVRTRLPYRPPKRLFTSTTESSLPSSSRTFSRKYNPGAYTSPATVEREPFRPSVTRRPLFSRTFTRKPFTARTTKRVEEDEYSDEELLEEEGIDEESENPFVFVPPSQLFTRKPDSEEEYEDEGNEEFEDGLEEEEIYDEEQITTPQTTTIGRFTTTSRRPLFRPRVVNSNTFRTSTTTTELPNTRTNATQVPKRTFNNGQNKTVVYNRFSSNKPVNDTKKRVQNVPIGYSAPKATPEVKNTTTPAKVEEKVTVTTVSPDTSDSELTTVQNEINTSSNETSSILVEGHNDETTNTFESQPTTDLIEVDTDEYLENSDVGVTQANPEDLVTHVQTESIPMTTERPTTLAITTLASDKESFTTDQVPDTTTIATPAPPIVKTQFNKLFSVSRVVEVSSKQDKHHLNKNNETTSIEEGPIVIEKKPTVDKIGEVSRFTLIKIVEDEIPIYLTKLGHVYPVDNPPNNPIRIDEARNARSLGNYNYPKESLLASESMNEAYRHIKEFSTQHKEPLLKREVEQISDDDFLSYINEDKKVETVEENQNYQFIPAAYENEQNRNSKNFDIVTPRIMRNNPSTLSLEGLFKTASPVTPNKNSDKIESQPFFVYSVADPTESTKNVEPTKPEINSTSSDKIQEPKVEQYTTMSPKHKTKSTEYIPSLTSDKNITASPIIDLLTTVQPISATESKNVTITPEPITTSAIQTTESSTLKSLLRNNKKSSFPFIRRPNIKISNLTRSVETPRTAKKISPTVKTNSIQKFNKTSTFTPSKSRFSANRAQNIPVDTRKRTTSSKFVPKITNFRE</sequence>
<keyword evidence="4 7" id="KW-0378">Hydrolase</keyword>
<dbReference type="GO" id="GO:0005576">
    <property type="term" value="C:extracellular region"/>
    <property type="evidence" value="ECO:0007669"/>
    <property type="project" value="InterPro"/>
</dbReference>
<feature type="compositionally biased region" description="Basic and acidic residues" evidence="8">
    <location>
        <begin position="1499"/>
        <end position="1508"/>
    </location>
</feature>
<feature type="compositionally biased region" description="Acidic residues" evidence="8">
    <location>
        <begin position="655"/>
        <end position="673"/>
    </location>
</feature>
<dbReference type="GO" id="GO:0008061">
    <property type="term" value="F:chitin binding"/>
    <property type="evidence" value="ECO:0007669"/>
    <property type="project" value="UniProtKB-KW"/>
</dbReference>
<dbReference type="FunFam" id="3.20.20.80:FF:000007">
    <property type="entry name" value="Acidic mammalian chitinase"/>
    <property type="match status" value="1"/>
</dbReference>
<feature type="compositionally biased region" description="Low complexity" evidence="8">
    <location>
        <begin position="1029"/>
        <end position="1048"/>
    </location>
</feature>
<name>A0A194PQL7_PAPXU</name>
<feature type="compositionally biased region" description="Acidic residues" evidence="8">
    <location>
        <begin position="1623"/>
        <end position="1635"/>
    </location>
</feature>
<comment type="similarity">
    <text evidence="1">Belongs to the glycosyl hydrolase 18 family. Chitinase class II subfamily.</text>
</comment>
<feature type="region of interest" description="Disordered" evidence="8">
    <location>
        <begin position="467"/>
        <end position="544"/>
    </location>
</feature>
<feature type="region of interest" description="Disordered" evidence="8">
    <location>
        <begin position="2308"/>
        <end position="2329"/>
    </location>
</feature>
<organism evidence="11 12">
    <name type="scientific">Papilio xuthus</name>
    <name type="common">Asian swallowtail butterfly</name>
    <dbReference type="NCBI Taxonomy" id="66420"/>
    <lineage>
        <taxon>Eukaryota</taxon>
        <taxon>Metazoa</taxon>
        <taxon>Ecdysozoa</taxon>
        <taxon>Arthropoda</taxon>
        <taxon>Hexapoda</taxon>
        <taxon>Insecta</taxon>
        <taxon>Pterygota</taxon>
        <taxon>Neoptera</taxon>
        <taxon>Endopterygota</taxon>
        <taxon>Lepidoptera</taxon>
        <taxon>Glossata</taxon>
        <taxon>Ditrysia</taxon>
        <taxon>Papilionoidea</taxon>
        <taxon>Papilionidae</taxon>
        <taxon>Papilioninae</taxon>
        <taxon>Papilio</taxon>
    </lineage>
</organism>
<feature type="compositionally biased region" description="Polar residues" evidence="8">
    <location>
        <begin position="737"/>
        <end position="763"/>
    </location>
</feature>
<feature type="compositionally biased region" description="Low complexity" evidence="8">
    <location>
        <begin position="1287"/>
        <end position="1296"/>
    </location>
</feature>
<accession>A0A194PQL7</accession>
<feature type="compositionally biased region" description="Acidic residues" evidence="8">
    <location>
        <begin position="373"/>
        <end position="388"/>
    </location>
</feature>
<feature type="region of interest" description="Disordered" evidence="8">
    <location>
        <begin position="1127"/>
        <end position="1167"/>
    </location>
</feature>
<feature type="compositionally biased region" description="Low complexity" evidence="8">
    <location>
        <begin position="1448"/>
        <end position="1458"/>
    </location>
</feature>
<evidence type="ECO:0000259" key="9">
    <source>
        <dbReference type="PROSITE" id="PS50940"/>
    </source>
</evidence>
<feature type="compositionally biased region" description="Polar residues" evidence="8">
    <location>
        <begin position="893"/>
        <end position="905"/>
    </location>
</feature>
<dbReference type="InterPro" id="IPR050314">
    <property type="entry name" value="Glycosyl_Hydrlase_18"/>
</dbReference>
<evidence type="ECO:0000313" key="11">
    <source>
        <dbReference type="EMBL" id="KPI95746.1"/>
    </source>
</evidence>
<evidence type="ECO:0000256" key="2">
    <source>
        <dbReference type="ARBA" id="ARBA00022669"/>
    </source>
</evidence>
<keyword evidence="2" id="KW-0147">Chitin-binding</keyword>